<accession>A0A1I7WEQ6</accession>
<name>A0A1I7WEQ6_HETBA</name>
<organism evidence="1 2">
    <name type="scientific">Heterorhabditis bacteriophora</name>
    <name type="common">Entomopathogenic nematode worm</name>
    <dbReference type="NCBI Taxonomy" id="37862"/>
    <lineage>
        <taxon>Eukaryota</taxon>
        <taxon>Metazoa</taxon>
        <taxon>Ecdysozoa</taxon>
        <taxon>Nematoda</taxon>
        <taxon>Chromadorea</taxon>
        <taxon>Rhabditida</taxon>
        <taxon>Rhabditina</taxon>
        <taxon>Rhabditomorpha</taxon>
        <taxon>Strongyloidea</taxon>
        <taxon>Heterorhabditidae</taxon>
        <taxon>Heterorhabditis</taxon>
    </lineage>
</organism>
<evidence type="ECO:0000313" key="2">
    <source>
        <dbReference type="WBParaSite" id="Hba_03441"/>
    </source>
</evidence>
<sequence length="137" mass="15645">MILYRAVHHFHSFQVPHQHQNPLEVLEIQVFQDTQGARQFQVGLVVQAHRAGQVLQLAMEEYEFVRELQDVDMVVLSSLNTDVYLTRVLGLLRLHKYNKDNTNIGLLLHIIDRQGIGYQSGDIPSGLDVTCRASLRA</sequence>
<dbReference type="Proteomes" id="UP000095283">
    <property type="component" value="Unplaced"/>
</dbReference>
<evidence type="ECO:0000313" key="1">
    <source>
        <dbReference type="Proteomes" id="UP000095283"/>
    </source>
</evidence>
<reference evidence="2" key="1">
    <citation type="submission" date="2016-11" db="UniProtKB">
        <authorList>
            <consortium name="WormBaseParasite"/>
        </authorList>
    </citation>
    <scope>IDENTIFICATION</scope>
</reference>
<protein>
    <submittedName>
        <fullName evidence="2">Uncharacterized protein</fullName>
    </submittedName>
</protein>
<dbReference type="WBParaSite" id="Hba_03441">
    <property type="protein sequence ID" value="Hba_03441"/>
    <property type="gene ID" value="Hba_03441"/>
</dbReference>
<proteinExistence type="predicted"/>
<dbReference type="AlphaFoldDB" id="A0A1I7WEQ6"/>
<keyword evidence="1" id="KW-1185">Reference proteome</keyword>